<name>W1J0G9_9GAMM</name>
<dbReference type="STRING" id="1427518.XSR1_260044"/>
<evidence type="ECO:0000313" key="1">
    <source>
        <dbReference type="EMBL" id="CDL82935.1"/>
    </source>
</evidence>
<reference evidence="1" key="1">
    <citation type="submission" date="2013-11" db="EMBL/GenBank/DDBJ databases">
        <title>Draft genome sequence and annotation of the entomopathogenic bacteria, Xenorhabdus cabanillasi strain JM26 and Xenorhabdus szentirmai strain DSM 16338.</title>
        <authorList>
            <person name="Gualtieri M."/>
            <person name="Ogier J.C."/>
            <person name="Pages S."/>
            <person name="Givaudan A."/>
            <person name="Gaudriault S."/>
        </authorList>
    </citation>
    <scope>NUCLEOTIDE SEQUENCE [LARGE SCALE GENOMIC DNA]</scope>
    <source>
        <strain evidence="1">DSM 16338</strain>
    </source>
</reference>
<organism evidence="1 2">
    <name type="scientific">Xenorhabdus szentirmaii DSM 16338</name>
    <dbReference type="NCBI Taxonomy" id="1427518"/>
    <lineage>
        <taxon>Bacteria</taxon>
        <taxon>Pseudomonadati</taxon>
        <taxon>Pseudomonadota</taxon>
        <taxon>Gammaproteobacteria</taxon>
        <taxon>Enterobacterales</taxon>
        <taxon>Morganellaceae</taxon>
        <taxon>Xenorhabdus</taxon>
    </lineage>
</organism>
<evidence type="ECO:0000313" key="2">
    <source>
        <dbReference type="Proteomes" id="UP000019202"/>
    </source>
</evidence>
<keyword evidence="2" id="KW-1185">Reference proteome</keyword>
<sequence>MQARKTPSSCIDKAVIGKAVMGKTVIDKTVISKTVAEWDKFDIEAKNCANKPFCYKK</sequence>
<accession>W1J0G9</accession>
<dbReference type="Proteomes" id="UP000019202">
    <property type="component" value="Unassembled WGS sequence"/>
</dbReference>
<dbReference type="EMBL" id="CBXF010000084">
    <property type="protein sequence ID" value="CDL82935.1"/>
    <property type="molecule type" value="Genomic_DNA"/>
</dbReference>
<proteinExistence type="predicted"/>
<dbReference type="AlphaFoldDB" id="W1J0G9"/>
<comment type="caution">
    <text evidence="1">The sequence shown here is derived from an EMBL/GenBank/DDBJ whole genome shotgun (WGS) entry which is preliminary data.</text>
</comment>
<gene>
    <name evidence="1" type="ORF">XSR1_260044</name>
</gene>
<protein>
    <submittedName>
        <fullName evidence="1">Uncharacterized protein</fullName>
    </submittedName>
</protein>